<evidence type="ECO:0000256" key="7">
    <source>
        <dbReference type="ARBA" id="ARBA00023242"/>
    </source>
</evidence>
<proteinExistence type="inferred from homology"/>
<evidence type="ECO:0000313" key="8">
    <source>
        <dbReference type="EMBL" id="RID42743.1"/>
    </source>
</evidence>
<sequence>MTLSIPLADILTYRKLTKAYFGFVEVLCSSYITFILQLDSATFMHLVGSLESGLKGLDTSISSQCAIAVDNLATYYFNNITMGEAPNSPAAIRFAQHIADCPSLFPEILKTLFEIVLLEDCGNQWSLSRPILSLILISEQIFSDLKAKILSSQPVDQHQRLSACFDSLMTDISRGLDPKNRDMFTQNLNRFRLEFRVK</sequence>
<evidence type="ECO:0000256" key="3">
    <source>
        <dbReference type="ARBA" id="ARBA00009466"/>
    </source>
</evidence>
<comment type="subcellular location">
    <subcellularLocation>
        <location evidence="2">Cytoplasm</location>
    </subcellularLocation>
    <subcellularLocation>
        <location evidence="1">Nucleus</location>
    </subcellularLocation>
</comment>
<dbReference type="EMBL" id="CM010637">
    <property type="protein sequence ID" value="RID42743.1"/>
    <property type="molecule type" value="Genomic_DNA"/>
</dbReference>
<gene>
    <name evidence="8" type="ORF">BRARA_J02605</name>
</gene>
<evidence type="ECO:0000313" key="9">
    <source>
        <dbReference type="Proteomes" id="UP000264353"/>
    </source>
</evidence>
<dbReference type="Proteomes" id="UP000264353">
    <property type="component" value="Chromosome A10"/>
</dbReference>
<dbReference type="Gene3D" id="1.25.10.10">
    <property type="entry name" value="Leucine-rich Repeat Variant"/>
    <property type="match status" value="1"/>
</dbReference>
<dbReference type="GO" id="GO:0005049">
    <property type="term" value="F:nuclear export signal receptor activity"/>
    <property type="evidence" value="ECO:0007669"/>
    <property type="project" value="InterPro"/>
</dbReference>
<dbReference type="GO" id="GO:0005634">
    <property type="term" value="C:nucleus"/>
    <property type="evidence" value="ECO:0007669"/>
    <property type="project" value="UniProtKB-SubCell"/>
</dbReference>
<dbReference type="AlphaFoldDB" id="A0A397XY77"/>
<dbReference type="GO" id="GO:0005737">
    <property type="term" value="C:cytoplasm"/>
    <property type="evidence" value="ECO:0007669"/>
    <property type="project" value="UniProtKB-SubCell"/>
</dbReference>
<evidence type="ECO:0000256" key="6">
    <source>
        <dbReference type="ARBA" id="ARBA00022927"/>
    </source>
</evidence>
<evidence type="ECO:0000256" key="4">
    <source>
        <dbReference type="ARBA" id="ARBA00022448"/>
    </source>
</evidence>
<evidence type="ECO:0000256" key="1">
    <source>
        <dbReference type="ARBA" id="ARBA00004123"/>
    </source>
</evidence>
<dbReference type="PANTHER" id="PTHR12596">
    <property type="entry name" value="EXPORTIN 4,7-RELATED"/>
    <property type="match status" value="1"/>
</dbReference>
<dbReference type="InterPro" id="IPR044189">
    <property type="entry name" value="XPO4/7-like"/>
</dbReference>
<keyword evidence="5" id="KW-0963">Cytoplasm</keyword>
<organism evidence="8 9">
    <name type="scientific">Brassica campestris</name>
    <name type="common">Field mustard</name>
    <dbReference type="NCBI Taxonomy" id="3711"/>
    <lineage>
        <taxon>Eukaryota</taxon>
        <taxon>Viridiplantae</taxon>
        <taxon>Streptophyta</taxon>
        <taxon>Embryophyta</taxon>
        <taxon>Tracheophyta</taxon>
        <taxon>Spermatophyta</taxon>
        <taxon>Magnoliopsida</taxon>
        <taxon>eudicotyledons</taxon>
        <taxon>Gunneridae</taxon>
        <taxon>Pentapetalae</taxon>
        <taxon>rosids</taxon>
        <taxon>malvids</taxon>
        <taxon>Brassicales</taxon>
        <taxon>Brassicaceae</taxon>
        <taxon>Brassiceae</taxon>
        <taxon>Brassica</taxon>
    </lineage>
</organism>
<evidence type="ECO:0008006" key="10">
    <source>
        <dbReference type="Google" id="ProtNLM"/>
    </source>
</evidence>
<dbReference type="FunFam" id="1.25.10.10:FF:000158">
    <property type="entry name" value="ARM repeat superfamily protein"/>
    <property type="match status" value="1"/>
</dbReference>
<dbReference type="InterPro" id="IPR011989">
    <property type="entry name" value="ARM-like"/>
</dbReference>
<evidence type="ECO:0000256" key="5">
    <source>
        <dbReference type="ARBA" id="ARBA00022490"/>
    </source>
</evidence>
<keyword evidence="4" id="KW-0813">Transport</keyword>
<reference evidence="8 9" key="1">
    <citation type="submission" date="2018-06" db="EMBL/GenBank/DDBJ databases">
        <title>WGS assembly of Brassica rapa FPsc.</title>
        <authorList>
            <person name="Bowman J."/>
            <person name="Kohchi T."/>
            <person name="Yamato K."/>
            <person name="Jenkins J."/>
            <person name="Shu S."/>
            <person name="Ishizaki K."/>
            <person name="Yamaoka S."/>
            <person name="Nishihama R."/>
            <person name="Nakamura Y."/>
            <person name="Berger F."/>
            <person name="Adam C."/>
            <person name="Aki S."/>
            <person name="Althoff F."/>
            <person name="Araki T."/>
            <person name="Arteaga-Vazquez M."/>
            <person name="Balasubrmanian S."/>
            <person name="Bauer D."/>
            <person name="Boehm C."/>
            <person name="Briginshaw L."/>
            <person name="Caballero-Perez J."/>
            <person name="Catarino B."/>
            <person name="Chen F."/>
            <person name="Chiyoda S."/>
            <person name="Chovatia M."/>
            <person name="Davies K."/>
            <person name="Delmans M."/>
            <person name="Demura T."/>
            <person name="Dierschke T."/>
            <person name="Dolan L."/>
            <person name="Dorantes-Acosta A."/>
            <person name="Eklund D."/>
            <person name="Florent S."/>
            <person name="Flores-Sandoval E."/>
            <person name="Fujiyama A."/>
            <person name="Fukuzawa H."/>
            <person name="Galik B."/>
            <person name="Grimanelli D."/>
            <person name="Grimwood J."/>
            <person name="Grossniklaus U."/>
            <person name="Hamada T."/>
            <person name="Haseloff J."/>
            <person name="Hetherington A."/>
            <person name="Higo A."/>
            <person name="Hirakawa Y."/>
            <person name="Hundley H."/>
            <person name="Ikeda Y."/>
            <person name="Inoue K."/>
            <person name="Inoue S."/>
            <person name="Ishida S."/>
            <person name="Jia Q."/>
            <person name="Kakita M."/>
            <person name="Kanazawa T."/>
            <person name="Kawai Y."/>
            <person name="Kawashima T."/>
            <person name="Kennedy M."/>
            <person name="Kinose K."/>
            <person name="Kinoshita T."/>
            <person name="Kohara Y."/>
            <person name="Koide E."/>
            <person name="Komatsu K."/>
            <person name="Kopischke S."/>
            <person name="Kubo M."/>
            <person name="Kyozuka J."/>
            <person name="Lagercrantz U."/>
            <person name="Lin S."/>
            <person name="Lindquist E."/>
            <person name="Lipzen A."/>
            <person name="Lu C."/>
            <person name="Luna E."/>
            <person name="Martienssen R."/>
            <person name="Minamino N."/>
            <person name="Mizutani M."/>
            <person name="Mizutani M."/>
            <person name="Mochizuki N."/>
            <person name="Monte I."/>
            <person name="Mosher R."/>
            <person name="Nagasaki H."/>
            <person name="Nakagami H."/>
            <person name="Naramoto S."/>
            <person name="Nishitani K."/>
            <person name="Ohtani M."/>
            <person name="Okamoto T."/>
            <person name="Okumura M."/>
            <person name="Phillips J."/>
            <person name="Pollak B."/>
            <person name="Reinders A."/>
            <person name="Roevekamp M."/>
            <person name="Sano R."/>
            <person name="Sawa S."/>
            <person name="Schmid M."/>
            <person name="Shirakawa M."/>
            <person name="Solano R."/>
            <person name="Spunde A."/>
            <person name="Suetsugu N."/>
            <person name="Sugano S."/>
            <person name="Sugiyama A."/>
            <person name="Sun R."/>
            <person name="Suzuki Y."/>
            <person name="Takenaka M."/>
            <person name="Takezawa D."/>
            <person name="Tomogane H."/>
            <person name="Tsuzuki M."/>
            <person name="Ueda T."/>
            <person name="Umeda M."/>
            <person name="Ward J."/>
            <person name="Watanabe Y."/>
            <person name="Yazaki K."/>
            <person name="Yokoyama R."/>
            <person name="Yoshitake Y."/>
            <person name="Yotsui I."/>
            <person name="Zachgo S."/>
            <person name="Schmutz J."/>
        </authorList>
    </citation>
    <scope>NUCLEOTIDE SEQUENCE [LARGE SCALE GENOMIC DNA]</scope>
    <source>
        <strain evidence="9">cv. B-3</strain>
    </source>
</reference>
<protein>
    <recommendedName>
        <fullName evidence="10">Exportin-1 C-terminal domain-containing protein</fullName>
    </recommendedName>
</protein>
<keyword evidence="7" id="KW-0539">Nucleus</keyword>
<name>A0A397XY77_BRACM</name>
<dbReference type="PANTHER" id="PTHR12596:SF18">
    <property type="entry name" value="IMPORTIN N-TERMINAL DOMAIN-CONTAINING PROTEIN"/>
    <property type="match status" value="1"/>
</dbReference>
<comment type="similarity">
    <text evidence="3">Belongs to the exportin family.</text>
</comment>
<evidence type="ECO:0000256" key="2">
    <source>
        <dbReference type="ARBA" id="ARBA00004496"/>
    </source>
</evidence>
<keyword evidence="6" id="KW-0653">Protein transport</keyword>
<accession>A0A397XY77</accession>
<dbReference type="GO" id="GO:0015031">
    <property type="term" value="P:protein transport"/>
    <property type="evidence" value="ECO:0007669"/>
    <property type="project" value="UniProtKB-KW"/>
</dbReference>